<gene>
    <name evidence="1" type="ORF">RRG08_061584</name>
</gene>
<comment type="caution">
    <text evidence="1">The sequence shown here is derived from an EMBL/GenBank/DDBJ whole genome shotgun (WGS) entry which is preliminary data.</text>
</comment>
<keyword evidence="2" id="KW-1185">Reference proteome</keyword>
<dbReference type="AlphaFoldDB" id="A0AAE1D3Z5"/>
<dbReference type="Proteomes" id="UP001283361">
    <property type="component" value="Unassembled WGS sequence"/>
</dbReference>
<organism evidence="1 2">
    <name type="scientific">Elysia crispata</name>
    <name type="common">lettuce slug</name>
    <dbReference type="NCBI Taxonomy" id="231223"/>
    <lineage>
        <taxon>Eukaryota</taxon>
        <taxon>Metazoa</taxon>
        <taxon>Spiralia</taxon>
        <taxon>Lophotrochozoa</taxon>
        <taxon>Mollusca</taxon>
        <taxon>Gastropoda</taxon>
        <taxon>Heterobranchia</taxon>
        <taxon>Euthyneura</taxon>
        <taxon>Panpulmonata</taxon>
        <taxon>Sacoglossa</taxon>
        <taxon>Placobranchoidea</taxon>
        <taxon>Plakobranchidae</taxon>
        <taxon>Elysia</taxon>
    </lineage>
</organism>
<reference evidence="1" key="1">
    <citation type="journal article" date="2023" name="G3 (Bethesda)">
        <title>A reference genome for the long-term kleptoplast-retaining sea slug Elysia crispata morphotype clarki.</title>
        <authorList>
            <person name="Eastman K.E."/>
            <person name="Pendleton A.L."/>
            <person name="Shaikh M.A."/>
            <person name="Suttiyut T."/>
            <person name="Ogas R."/>
            <person name="Tomko P."/>
            <person name="Gavelis G."/>
            <person name="Widhalm J.R."/>
            <person name="Wisecaver J.H."/>
        </authorList>
    </citation>
    <scope>NUCLEOTIDE SEQUENCE</scope>
    <source>
        <strain evidence="1">ECLA1</strain>
    </source>
</reference>
<dbReference type="EMBL" id="JAWDGP010005499">
    <property type="protein sequence ID" value="KAK3756524.1"/>
    <property type="molecule type" value="Genomic_DNA"/>
</dbReference>
<name>A0AAE1D3Z5_9GAST</name>
<protein>
    <submittedName>
        <fullName evidence="1">Uncharacterized protein</fullName>
    </submittedName>
</protein>
<proteinExistence type="predicted"/>
<sequence>MEEITVNSHIALLVSQNNVDCSCCPLEEVKVAQQLPVQCSSRAGCPCKRILRGISGTVFRQIWAETSWPSC</sequence>
<accession>A0AAE1D3Z5</accession>
<evidence type="ECO:0000313" key="1">
    <source>
        <dbReference type="EMBL" id="KAK3756524.1"/>
    </source>
</evidence>
<evidence type="ECO:0000313" key="2">
    <source>
        <dbReference type="Proteomes" id="UP001283361"/>
    </source>
</evidence>